<protein>
    <submittedName>
        <fullName evidence="2">Uncharacterized protein</fullName>
    </submittedName>
</protein>
<reference evidence="2" key="1">
    <citation type="journal article" date="2021" name="Nat. Commun.">
        <title>Genetic determinants of endophytism in the Arabidopsis root mycobiome.</title>
        <authorList>
            <person name="Mesny F."/>
            <person name="Miyauchi S."/>
            <person name="Thiergart T."/>
            <person name="Pickel B."/>
            <person name="Atanasova L."/>
            <person name="Karlsson M."/>
            <person name="Huettel B."/>
            <person name="Barry K.W."/>
            <person name="Haridas S."/>
            <person name="Chen C."/>
            <person name="Bauer D."/>
            <person name="Andreopoulos W."/>
            <person name="Pangilinan J."/>
            <person name="LaButti K."/>
            <person name="Riley R."/>
            <person name="Lipzen A."/>
            <person name="Clum A."/>
            <person name="Drula E."/>
            <person name="Henrissat B."/>
            <person name="Kohler A."/>
            <person name="Grigoriev I.V."/>
            <person name="Martin F.M."/>
            <person name="Hacquard S."/>
        </authorList>
    </citation>
    <scope>NUCLEOTIDE SEQUENCE</scope>
    <source>
        <strain evidence="2">MPI-CAGE-CH-0235</strain>
    </source>
</reference>
<dbReference type="OrthoDB" id="4509729at2759"/>
<accession>A0A8K0T3B8</accession>
<evidence type="ECO:0000313" key="3">
    <source>
        <dbReference type="Proteomes" id="UP000813444"/>
    </source>
</evidence>
<gene>
    <name evidence="2" type="ORF">B0I35DRAFT_474476</name>
</gene>
<evidence type="ECO:0000256" key="1">
    <source>
        <dbReference type="SAM" id="MobiDB-lite"/>
    </source>
</evidence>
<sequence length="171" mass="19334">MSSTTTTTTTHCSTYAFALQKYMLLQEQHEELCSHLDQIRPRLSSAGTVSTLTSPGSSPTRSYCMPVTPSPSRRHSRRHQPKAVARCSGWQDARGPEALDTIVDEDTVHEISAEEQRLFDVNEGIKRALTELLNSDTVRSDLKVRKWVQTRLMETEKELRSGRRRKSSTGE</sequence>
<name>A0A8K0T3B8_9HYPO</name>
<keyword evidence="3" id="KW-1185">Reference proteome</keyword>
<dbReference type="EMBL" id="JAGPNK010000002">
    <property type="protein sequence ID" value="KAH7325735.1"/>
    <property type="molecule type" value="Genomic_DNA"/>
</dbReference>
<feature type="compositionally biased region" description="Basic residues" evidence="1">
    <location>
        <begin position="72"/>
        <end position="81"/>
    </location>
</feature>
<proteinExistence type="predicted"/>
<organism evidence="2 3">
    <name type="scientific">Stachybotrys elegans</name>
    <dbReference type="NCBI Taxonomy" id="80388"/>
    <lineage>
        <taxon>Eukaryota</taxon>
        <taxon>Fungi</taxon>
        <taxon>Dikarya</taxon>
        <taxon>Ascomycota</taxon>
        <taxon>Pezizomycotina</taxon>
        <taxon>Sordariomycetes</taxon>
        <taxon>Hypocreomycetidae</taxon>
        <taxon>Hypocreales</taxon>
        <taxon>Stachybotryaceae</taxon>
        <taxon>Stachybotrys</taxon>
    </lineage>
</organism>
<feature type="region of interest" description="Disordered" evidence="1">
    <location>
        <begin position="47"/>
        <end position="90"/>
    </location>
</feature>
<feature type="compositionally biased region" description="Polar residues" evidence="1">
    <location>
        <begin position="47"/>
        <end position="61"/>
    </location>
</feature>
<evidence type="ECO:0000313" key="2">
    <source>
        <dbReference type="EMBL" id="KAH7325735.1"/>
    </source>
</evidence>
<dbReference type="Proteomes" id="UP000813444">
    <property type="component" value="Unassembled WGS sequence"/>
</dbReference>
<dbReference type="AlphaFoldDB" id="A0A8K0T3B8"/>
<comment type="caution">
    <text evidence="2">The sequence shown here is derived from an EMBL/GenBank/DDBJ whole genome shotgun (WGS) entry which is preliminary data.</text>
</comment>